<accession>A0A2X4PLX6</accession>
<dbReference type="InterPro" id="IPR027417">
    <property type="entry name" value="P-loop_NTPase"/>
</dbReference>
<name>A0A2X4PLX6_9PORP</name>
<dbReference type="PANTHER" id="PTHR42759:SF1">
    <property type="entry name" value="MAGNESIUM-CHELATASE SUBUNIT CHLD"/>
    <property type="match status" value="1"/>
</dbReference>
<dbReference type="AlphaFoldDB" id="A0A2X4PLX6"/>
<dbReference type="CDD" id="cd00009">
    <property type="entry name" value="AAA"/>
    <property type="match status" value="1"/>
</dbReference>
<evidence type="ECO:0000313" key="7">
    <source>
        <dbReference type="Proteomes" id="UP000249300"/>
    </source>
</evidence>
<dbReference type="InterPro" id="IPR011703">
    <property type="entry name" value="ATPase_AAA-3"/>
</dbReference>
<feature type="domain" description="ATPase AAA-3" evidence="4">
    <location>
        <begin position="51"/>
        <end position="181"/>
    </location>
</feature>
<proteinExistence type="inferred from homology"/>
<dbReference type="GO" id="GO:0016887">
    <property type="term" value="F:ATP hydrolysis activity"/>
    <property type="evidence" value="ECO:0007669"/>
    <property type="project" value="InterPro"/>
</dbReference>
<dbReference type="SUPFAM" id="SSF52540">
    <property type="entry name" value="P-loop containing nucleoside triphosphate hydrolases"/>
    <property type="match status" value="1"/>
</dbReference>
<dbReference type="InterPro" id="IPR050764">
    <property type="entry name" value="CbbQ/NirQ/NorQ/GpvN"/>
</dbReference>
<dbReference type="FunFam" id="3.40.50.300:FF:000640">
    <property type="entry name" value="MoxR family ATPase"/>
    <property type="match status" value="1"/>
</dbReference>
<dbReference type="RefSeq" id="WP_023941367.1">
    <property type="nucleotide sequence ID" value="NZ_LS483447.1"/>
</dbReference>
<organism evidence="6 7">
    <name type="scientific">Porphyromonas crevioricanis</name>
    <dbReference type="NCBI Taxonomy" id="393921"/>
    <lineage>
        <taxon>Bacteria</taxon>
        <taxon>Pseudomonadati</taxon>
        <taxon>Bacteroidota</taxon>
        <taxon>Bacteroidia</taxon>
        <taxon>Bacteroidales</taxon>
        <taxon>Porphyromonadaceae</taxon>
        <taxon>Porphyromonas</taxon>
    </lineage>
</organism>
<dbReference type="Proteomes" id="UP000249300">
    <property type="component" value="Chromosome 1"/>
</dbReference>
<feature type="domain" description="ChlI/MoxR AAA lid" evidence="5">
    <location>
        <begin position="259"/>
        <end position="325"/>
    </location>
</feature>
<dbReference type="Pfam" id="PF17863">
    <property type="entry name" value="AAA_lid_2"/>
    <property type="match status" value="1"/>
</dbReference>
<dbReference type="GO" id="GO:0005524">
    <property type="term" value="F:ATP binding"/>
    <property type="evidence" value="ECO:0007669"/>
    <property type="project" value="UniProtKB-KW"/>
</dbReference>
<gene>
    <name evidence="6" type="primary">ravA</name>
    <name evidence="6" type="ORF">NCTC12858_00341</name>
</gene>
<reference evidence="6 7" key="1">
    <citation type="submission" date="2018-06" db="EMBL/GenBank/DDBJ databases">
        <authorList>
            <consortium name="Pathogen Informatics"/>
            <person name="Doyle S."/>
        </authorList>
    </citation>
    <scope>NUCLEOTIDE SEQUENCE [LARGE SCALE GENOMIC DNA]</scope>
    <source>
        <strain evidence="6 7">NCTC12858</strain>
    </source>
</reference>
<dbReference type="Pfam" id="PF07726">
    <property type="entry name" value="AAA_3"/>
    <property type="match status" value="1"/>
</dbReference>
<evidence type="ECO:0000259" key="5">
    <source>
        <dbReference type="Pfam" id="PF17863"/>
    </source>
</evidence>
<keyword evidence="7" id="KW-1185">Reference proteome</keyword>
<evidence type="ECO:0000256" key="2">
    <source>
        <dbReference type="ARBA" id="ARBA00022840"/>
    </source>
</evidence>
<evidence type="ECO:0000259" key="4">
    <source>
        <dbReference type="Pfam" id="PF07726"/>
    </source>
</evidence>
<evidence type="ECO:0000256" key="3">
    <source>
        <dbReference type="ARBA" id="ARBA00061607"/>
    </source>
</evidence>
<dbReference type="EMBL" id="LS483447">
    <property type="protein sequence ID" value="SQH72518.1"/>
    <property type="molecule type" value="Genomic_DNA"/>
</dbReference>
<dbReference type="PANTHER" id="PTHR42759">
    <property type="entry name" value="MOXR FAMILY PROTEIN"/>
    <property type="match status" value="1"/>
</dbReference>
<evidence type="ECO:0000313" key="6">
    <source>
        <dbReference type="EMBL" id="SQH72518.1"/>
    </source>
</evidence>
<keyword evidence="6" id="KW-0378">Hydrolase</keyword>
<dbReference type="EC" id="3.6.3.-" evidence="6"/>
<evidence type="ECO:0000256" key="1">
    <source>
        <dbReference type="ARBA" id="ARBA00022741"/>
    </source>
</evidence>
<protein>
    <submittedName>
        <fullName evidence="6">ATPase ravA</fullName>
        <ecNumber evidence="6">3.6.3.-</ecNumber>
    </submittedName>
</protein>
<dbReference type="PIRSF" id="PIRSF002849">
    <property type="entry name" value="AAA_ATPase_chaperone_MoxR_prd"/>
    <property type="match status" value="1"/>
</dbReference>
<dbReference type="KEGG" id="pcre:NCTC12858_00341"/>
<keyword evidence="2" id="KW-0067">ATP-binding</keyword>
<dbReference type="Gene3D" id="1.10.8.80">
    <property type="entry name" value="Magnesium chelatase subunit I, C-Terminal domain"/>
    <property type="match status" value="1"/>
</dbReference>
<keyword evidence="1" id="KW-0547">Nucleotide-binding</keyword>
<dbReference type="Gene3D" id="3.40.50.300">
    <property type="entry name" value="P-loop containing nucleotide triphosphate hydrolases"/>
    <property type="match status" value="1"/>
</dbReference>
<comment type="similarity">
    <text evidence="3">Belongs to the MoxR family.</text>
</comment>
<dbReference type="InterPro" id="IPR041628">
    <property type="entry name" value="ChlI/MoxR_AAA_lid"/>
</dbReference>
<sequence>MNAAVDIKAITALIEKHSPIVDNLRRGMQQNIVGQSHLIDSLLVGLLADGHILLEGVPGLAKTLAIKTLSSLVQADYKRIQFTPDLLPADLIGTMVYSQRNEEFQVKQGPIFSNFVLADEINRAPAKVQSALLEAMQERQVTIGETTYKLPSLFLVLATQNPIEQEGTYPLPEAQVDRFMFKVLLDYPHKEEEALIIRSNLSDQISRPVSSVVSVEEVMQARQVVHSVYIDDKIERYIVDLVFASRYPADYGMEELGRMITFGCSPRAGINLAVAARAYAFLNGRGYVLPEDIRAIAHDVLRHRIGLGYEAEAANLTADAVVDEIVNRVEVP</sequence>